<proteinExistence type="predicted"/>
<dbReference type="InterPro" id="IPR011333">
    <property type="entry name" value="SKP1/BTB/POZ_sf"/>
</dbReference>
<dbReference type="SUPFAM" id="SSF54695">
    <property type="entry name" value="POZ domain"/>
    <property type="match status" value="1"/>
</dbReference>
<evidence type="ECO:0000313" key="4">
    <source>
        <dbReference type="Proteomes" id="UP001222325"/>
    </source>
</evidence>
<dbReference type="Proteomes" id="UP001222325">
    <property type="component" value="Unassembled WGS sequence"/>
</dbReference>
<dbReference type="Gene3D" id="3.30.710.10">
    <property type="entry name" value="Potassium Channel Kv1.1, Chain A"/>
    <property type="match status" value="1"/>
</dbReference>
<comment type="caution">
    <text evidence="3">The sequence shown here is derived from an EMBL/GenBank/DDBJ whole genome shotgun (WGS) entry which is preliminary data.</text>
</comment>
<evidence type="ECO:0000256" key="1">
    <source>
        <dbReference type="SAM" id="MobiDB-lite"/>
    </source>
</evidence>
<evidence type="ECO:0000313" key="3">
    <source>
        <dbReference type="EMBL" id="KAJ7099934.1"/>
    </source>
</evidence>
<dbReference type="PROSITE" id="PS50097">
    <property type="entry name" value="BTB"/>
    <property type="match status" value="1"/>
</dbReference>
<gene>
    <name evidence="3" type="ORF">B0H15DRAFT_899924</name>
</gene>
<accession>A0AAD6UGP4</accession>
<feature type="region of interest" description="Disordered" evidence="1">
    <location>
        <begin position="1"/>
        <end position="31"/>
    </location>
</feature>
<sequence length="332" mass="37405">MEPGGPPMSGRDVAPLAKRKRTDDPRAEAPPVRSKIWMPYGDIIIQADATQFRVNRDILAQHSSVFSDMFSVPQPPNEPTVEGCPIVHVSDAAKDWELLFEVLYDPFTSKVVQPFPVLAAMLRLGRKYDFRKAKEDAIARIHSEFPSTFQEWEATPDNFVHIQAGDYLLIELFNLAFECGILTSIPALGMSCLDSYTLQDLFEGSNGGPSVATDQAKLALALAVERIVNFQRRSMAWLDGDKVVPHISCKSKDRCRNSRISLHGRRALYLSRARKLNVSCTIDEWGEYWSGELCSVCEAAAKDHYEATRRKGWDLLPTFFGLPPWQDLRDLD</sequence>
<keyword evidence="4" id="KW-1185">Reference proteome</keyword>
<dbReference type="InterPro" id="IPR000210">
    <property type="entry name" value="BTB/POZ_dom"/>
</dbReference>
<protein>
    <recommendedName>
        <fullName evidence="2">BTB domain-containing protein</fullName>
    </recommendedName>
</protein>
<reference evidence="3" key="1">
    <citation type="submission" date="2023-03" db="EMBL/GenBank/DDBJ databases">
        <title>Massive genome expansion in bonnet fungi (Mycena s.s.) driven by repeated elements and novel gene families across ecological guilds.</title>
        <authorList>
            <consortium name="Lawrence Berkeley National Laboratory"/>
            <person name="Harder C.B."/>
            <person name="Miyauchi S."/>
            <person name="Viragh M."/>
            <person name="Kuo A."/>
            <person name="Thoen E."/>
            <person name="Andreopoulos B."/>
            <person name="Lu D."/>
            <person name="Skrede I."/>
            <person name="Drula E."/>
            <person name="Henrissat B."/>
            <person name="Morin E."/>
            <person name="Kohler A."/>
            <person name="Barry K."/>
            <person name="LaButti K."/>
            <person name="Morin E."/>
            <person name="Salamov A."/>
            <person name="Lipzen A."/>
            <person name="Mereny Z."/>
            <person name="Hegedus B."/>
            <person name="Baldrian P."/>
            <person name="Stursova M."/>
            <person name="Weitz H."/>
            <person name="Taylor A."/>
            <person name="Grigoriev I.V."/>
            <person name="Nagy L.G."/>
            <person name="Martin F."/>
            <person name="Kauserud H."/>
        </authorList>
    </citation>
    <scope>NUCLEOTIDE SEQUENCE</scope>
    <source>
        <strain evidence="3">CBHHK173m</strain>
    </source>
</reference>
<dbReference type="Pfam" id="PF00651">
    <property type="entry name" value="BTB"/>
    <property type="match status" value="1"/>
</dbReference>
<organism evidence="3 4">
    <name type="scientific">Mycena belliarum</name>
    <dbReference type="NCBI Taxonomy" id="1033014"/>
    <lineage>
        <taxon>Eukaryota</taxon>
        <taxon>Fungi</taxon>
        <taxon>Dikarya</taxon>
        <taxon>Basidiomycota</taxon>
        <taxon>Agaricomycotina</taxon>
        <taxon>Agaricomycetes</taxon>
        <taxon>Agaricomycetidae</taxon>
        <taxon>Agaricales</taxon>
        <taxon>Marasmiineae</taxon>
        <taxon>Mycenaceae</taxon>
        <taxon>Mycena</taxon>
    </lineage>
</organism>
<feature type="domain" description="BTB" evidence="2">
    <location>
        <begin position="41"/>
        <end position="105"/>
    </location>
</feature>
<name>A0AAD6UGP4_9AGAR</name>
<dbReference type="CDD" id="cd18186">
    <property type="entry name" value="BTB_POZ_ZBTB_KLHL-like"/>
    <property type="match status" value="1"/>
</dbReference>
<dbReference type="AlphaFoldDB" id="A0AAD6UGP4"/>
<evidence type="ECO:0000259" key="2">
    <source>
        <dbReference type="PROSITE" id="PS50097"/>
    </source>
</evidence>
<dbReference type="EMBL" id="JARJCN010000006">
    <property type="protein sequence ID" value="KAJ7099934.1"/>
    <property type="molecule type" value="Genomic_DNA"/>
</dbReference>